<dbReference type="PANTHER" id="PTHR43549">
    <property type="entry name" value="MULTIDRUG RESISTANCE PROTEIN YPNP-RELATED"/>
    <property type="match status" value="1"/>
</dbReference>
<evidence type="ECO:0000256" key="4">
    <source>
        <dbReference type="ARBA" id="ARBA00022692"/>
    </source>
</evidence>
<proteinExistence type="predicted"/>
<keyword evidence="4" id="KW-0812">Transmembrane</keyword>
<reference evidence="7 8" key="1">
    <citation type="submission" date="2024-04" db="EMBL/GenBank/DDBJ databases">
        <title>Tritrichomonas musculus Genome.</title>
        <authorList>
            <person name="Alves-Ferreira E."/>
            <person name="Grigg M."/>
            <person name="Lorenzi H."/>
            <person name="Galac M."/>
        </authorList>
    </citation>
    <scope>NUCLEOTIDE SEQUENCE [LARGE SCALE GENOMIC DNA]</scope>
    <source>
        <strain evidence="7 8">EAF2021</strain>
    </source>
</reference>
<evidence type="ECO:0000256" key="2">
    <source>
        <dbReference type="ARBA" id="ARBA00022448"/>
    </source>
</evidence>
<accession>A0ABR2KHF3</accession>
<dbReference type="InterPro" id="IPR052031">
    <property type="entry name" value="Membrane_Transporter-Flippase"/>
</dbReference>
<dbReference type="EMBL" id="JAPFFF010000005">
    <property type="protein sequence ID" value="KAK8890509.1"/>
    <property type="molecule type" value="Genomic_DNA"/>
</dbReference>
<evidence type="ECO:0000256" key="6">
    <source>
        <dbReference type="ARBA" id="ARBA00023136"/>
    </source>
</evidence>
<evidence type="ECO:0000256" key="1">
    <source>
        <dbReference type="ARBA" id="ARBA00004651"/>
    </source>
</evidence>
<evidence type="ECO:0000313" key="8">
    <source>
        <dbReference type="Proteomes" id="UP001470230"/>
    </source>
</evidence>
<name>A0ABR2KHF3_9EUKA</name>
<dbReference type="Proteomes" id="UP001470230">
    <property type="component" value="Unassembled WGS sequence"/>
</dbReference>
<keyword evidence="6" id="KW-0472">Membrane</keyword>
<keyword evidence="5" id="KW-1133">Transmembrane helix</keyword>
<sequence length="141" mass="16083">MIILTLFYCHKFGVKPELNQLFKKFSPNTWPALKVGFSSLIAQLSGCIPSIVVRKYMGLGAGEDPQDFADVMVNFWRHFAGLHSCRKLLLRGEEIQALLDADFSHDLADAFMGNFHHDFDLDDTEAVIDDVFKRSKLFEVR</sequence>
<dbReference type="PANTHER" id="PTHR43549:SF2">
    <property type="entry name" value="MULTIDRUG RESISTANCE PROTEIN NORM-RELATED"/>
    <property type="match status" value="1"/>
</dbReference>
<organism evidence="7 8">
    <name type="scientific">Tritrichomonas musculus</name>
    <dbReference type="NCBI Taxonomy" id="1915356"/>
    <lineage>
        <taxon>Eukaryota</taxon>
        <taxon>Metamonada</taxon>
        <taxon>Parabasalia</taxon>
        <taxon>Tritrichomonadida</taxon>
        <taxon>Tritrichomonadidae</taxon>
        <taxon>Tritrichomonas</taxon>
    </lineage>
</organism>
<comment type="caution">
    <text evidence="7">The sequence shown here is derived from an EMBL/GenBank/DDBJ whole genome shotgun (WGS) entry which is preliminary data.</text>
</comment>
<evidence type="ECO:0000313" key="7">
    <source>
        <dbReference type="EMBL" id="KAK8890509.1"/>
    </source>
</evidence>
<keyword evidence="3" id="KW-1003">Cell membrane</keyword>
<comment type="subcellular location">
    <subcellularLocation>
        <location evidence="1">Cell membrane</location>
        <topology evidence="1">Multi-pass membrane protein</topology>
    </subcellularLocation>
</comment>
<evidence type="ECO:0000256" key="5">
    <source>
        <dbReference type="ARBA" id="ARBA00022989"/>
    </source>
</evidence>
<keyword evidence="8" id="KW-1185">Reference proteome</keyword>
<protein>
    <submittedName>
        <fullName evidence="7">Uncharacterized protein</fullName>
    </submittedName>
</protein>
<evidence type="ECO:0000256" key="3">
    <source>
        <dbReference type="ARBA" id="ARBA00022475"/>
    </source>
</evidence>
<gene>
    <name evidence="7" type="ORF">M9Y10_035286</name>
</gene>
<keyword evidence="2" id="KW-0813">Transport</keyword>